<keyword evidence="1" id="KW-0472">Membrane</keyword>
<reference evidence="2 3" key="1">
    <citation type="submission" date="2024-05" db="EMBL/GenBank/DDBJ databases">
        <authorList>
            <person name="Wallberg A."/>
        </authorList>
    </citation>
    <scope>NUCLEOTIDE SEQUENCE [LARGE SCALE GENOMIC DNA]</scope>
</reference>
<evidence type="ECO:0000313" key="3">
    <source>
        <dbReference type="Proteomes" id="UP001497623"/>
    </source>
</evidence>
<dbReference type="Proteomes" id="UP001497623">
    <property type="component" value="Unassembled WGS sequence"/>
</dbReference>
<proteinExistence type="predicted"/>
<comment type="caution">
    <text evidence="2">The sequence shown here is derived from an EMBL/GenBank/DDBJ whole genome shotgun (WGS) entry which is preliminary data.</text>
</comment>
<evidence type="ECO:0008006" key="4">
    <source>
        <dbReference type="Google" id="ProtNLM"/>
    </source>
</evidence>
<feature type="transmembrane region" description="Helical" evidence="1">
    <location>
        <begin position="12"/>
        <end position="29"/>
    </location>
</feature>
<keyword evidence="3" id="KW-1185">Reference proteome</keyword>
<evidence type="ECO:0000313" key="2">
    <source>
        <dbReference type="EMBL" id="CAL4153038.1"/>
    </source>
</evidence>
<feature type="non-terminal residue" evidence="2">
    <location>
        <position position="253"/>
    </location>
</feature>
<dbReference type="EMBL" id="CAXKWB010039400">
    <property type="protein sequence ID" value="CAL4153038.1"/>
    <property type="molecule type" value="Genomic_DNA"/>
</dbReference>
<keyword evidence="1" id="KW-0812">Transmembrane</keyword>
<evidence type="ECO:0000256" key="1">
    <source>
        <dbReference type="SAM" id="Phobius"/>
    </source>
</evidence>
<accession>A0AAV2S1Z1</accession>
<dbReference type="AlphaFoldDB" id="A0AAV2S1Z1"/>
<keyword evidence="1" id="KW-1133">Transmembrane helix</keyword>
<sequence>MPDPNARDFMPFTMICWFYFSQIKHFVLFHMRHNMIMYSGLLICANKSFEAIMHSNAATVGIKSNGADDILLNSSIEGTAASGEVIEATDTTGVVIAETVTTGVATGDRDATILVTIGDETGATLKVAIDDTTGVTLVATDDPSDTTGSPEIVFFALWKISRGRRNYMSIKHQFSRQEKGVCQKVWKYVEQKKIRQIFKIIERVFFGTNTHMVLSRKVTRYWRKPRHYPDDPYAPYHKRENFRLANSRALKYL</sequence>
<name>A0AAV2S1Z1_MEGNR</name>
<gene>
    <name evidence="2" type="ORF">MNOR_LOCUS31125</name>
</gene>
<organism evidence="2 3">
    <name type="scientific">Meganyctiphanes norvegica</name>
    <name type="common">Northern krill</name>
    <name type="synonym">Thysanopoda norvegica</name>
    <dbReference type="NCBI Taxonomy" id="48144"/>
    <lineage>
        <taxon>Eukaryota</taxon>
        <taxon>Metazoa</taxon>
        <taxon>Ecdysozoa</taxon>
        <taxon>Arthropoda</taxon>
        <taxon>Crustacea</taxon>
        <taxon>Multicrustacea</taxon>
        <taxon>Malacostraca</taxon>
        <taxon>Eumalacostraca</taxon>
        <taxon>Eucarida</taxon>
        <taxon>Euphausiacea</taxon>
        <taxon>Euphausiidae</taxon>
        <taxon>Meganyctiphanes</taxon>
    </lineage>
</organism>
<protein>
    <recommendedName>
        <fullName evidence="4">BIG2 domain-containing protein</fullName>
    </recommendedName>
</protein>